<feature type="compositionally biased region" description="Basic and acidic residues" evidence="1">
    <location>
        <begin position="16"/>
        <end position="34"/>
    </location>
</feature>
<dbReference type="Pfam" id="PF10021">
    <property type="entry name" value="PARG_cat_microb"/>
    <property type="match status" value="1"/>
</dbReference>
<evidence type="ECO:0000313" key="3">
    <source>
        <dbReference type="EMBL" id="KAF1920491.1"/>
    </source>
</evidence>
<feature type="region of interest" description="Disordered" evidence="1">
    <location>
        <begin position="1"/>
        <end position="58"/>
    </location>
</feature>
<protein>
    <recommendedName>
        <fullName evidence="2">Microbial-type PARG catalytic domain-containing protein</fullName>
    </recommendedName>
</protein>
<dbReference type="InterPro" id="IPR012664">
    <property type="entry name" value="CHP02452"/>
</dbReference>
<reference evidence="3" key="1">
    <citation type="journal article" date="2020" name="Stud. Mycol.">
        <title>101 Dothideomycetes genomes: a test case for predicting lifestyles and emergence of pathogens.</title>
        <authorList>
            <person name="Haridas S."/>
            <person name="Albert R."/>
            <person name="Binder M."/>
            <person name="Bloem J."/>
            <person name="Labutti K."/>
            <person name="Salamov A."/>
            <person name="Andreopoulos B."/>
            <person name="Baker S."/>
            <person name="Barry K."/>
            <person name="Bills G."/>
            <person name="Bluhm B."/>
            <person name="Cannon C."/>
            <person name="Castanera R."/>
            <person name="Culley D."/>
            <person name="Daum C."/>
            <person name="Ezra D."/>
            <person name="Gonzalez J."/>
            <person name="Henrissat B."/>
            <person name="Kuo A."/>
            <person name="Liang C."/>
            <person name="Lipzen A."/>
            <person name="Lutzoni F."/>
            <person name="Magnuson J."/>
            <person name="Mondo S."/>
            <person name="Nolan M."/>
            <person name="Ohm R."/>
            <person name="Pangilinan J."/>
            <person name="Park H.-J."/>
            <person name="Ramirez L."/>
            <person name="Alfaro M."/>
            <person name="Sun H."/>
            <person name="Tritt A."/>
            <person name="Yoshinaga Y."/>
            <person name="Zwiers L.-H."/>
            <person name="Turgeon B."/>
            <person name="Goodwin S."/>
            <person name="Spatafora J."/>
            <person name="Crous P."/>
            <person name="Grigoriev I."/>
        </authorList>
    </citation>
    <scope>NUCLEOTIDE SEQUENCE</scope>
    <source>
        <strain evidence="3">HMLAC05119</strain>
    </source>
</reference>
<organism evidence="3 4">
    <name type="scientific">Ampelomyces quisqualis</name>
    <name type="common">Powdery mildew agent</name>
    <dbReference type="NCBI Taxonomy" id="50730"/>
    <lineage>
        <taxon>Eukaryota</taxon>
        <taxon>Fungi</taxon>
        <taxon>Dikarya</taxon>
        <taxon>Ascomycota</taxon>
        <taxon>Pezizomycotina</taxon>
        <taxon>Dothideomycetes</taxon>
        <taxon>Pleosporomycetidae</taxon>
        <taxon>Pleosporales</taxon>
        <taxon>Pleosporineae</taxon>
        <taxon>Phaeosphaeriaceae</taxon>
        <taxon>Ampelomyces</taxon>
    </lineage>
</organism>
<accession>A0A6A5QXI2</accession>
<feature type="compositionally biased region" description="Polar residues" evidence="1">
    <location>
        <begin position="36"/>
        <end position="47"/>
    </location>
</feature>
<dbReference type="InterPro" id="IPR043472">
    <property type="entry name" value="Macro_dom-like"/>
</dbReference>
<dbReference type="Gene3D" id="3.40.220.10">
    <property type="entry name" value="Leucine Aminopeptidase, subunit E, domain 1"/>
    <property type="match status" value="1"/>
</dbReference>
<dbReference type="InterPro" id="IPR019261">
    <property type="entry name" value="PARG_cat_microbial"/>
</dbReference>
<evidence type="ECO:0000259" key="2">
    <source>
        <dbReference type="Pfam" id="PF10021"/>
    </source>
</evidence>
<dbReference type="AlphaFoldDB" id="A0A6A5QXI2"/>
<name>A0A6A5QXI2_AMPQU</name>
<dbReference type="NCBIfam" id="TIGR02452">
    <property type="entry name" value="TIGR02452 family protein"/>
    <property type="match status" value="1"/>
</dbReference>
<dbReference type="EMBL" id="ML979132">
    <property type="protein sequence ID" value="KAF1920491.1"/>
    <property type="molecule type" value="Genomic_DNA"/>
</dbReference>
<dbReference type="Proteomes" id="UP000800096">
    <property type="component" value="Unassembled WGS sequence"/>
</dbReference>
<dbReference type="PANTHER" id="PTHR35596:SF1">
    <property type="entry name" value="MICROBIAL-TYPE PARG CATALYTIC DOMAIN-CONTAINING PROTEIN"/>
    <property type="match status" value="1"/>
</dbReference>
<dbReference type="OrthoDB" id="9985428at2759"/>
<feature type="domain" description="Microbial-type PARG catalytic" evidence="2">
    <location>
        <begin position="117"/>
        <end position="237"/>
    </location>
</feature>
<sequence>MQQASILSFFQKGKPPRQEETRTGQPHRPRDFNSRGKGNSSGRQQGQHRGPNRRRNDDLEKVADETKAALPNILSQLPGLDAMDSSIHALDDLAALDVKDCPGFDLPDSDAEVGKRGTRIRVFDMDTFDAAINVAPNYKASDHQELFQSRPSSADSQSQEEDYIISDRSPRSSIIMPVAVLNLASERSAGGGFHKGALAQEEALCYRSSLYLSLHKSYYPLPSLSAIYSPSILVIRDAMSRGHSLLTSTQRPADLPVTSVISVAALRRPTLTDDGKNYRKEGQRAEMKRKIRLTLRVAAMKGHTKLVLGALGCGVFGNPPGEVANCFLEVLREKEFQGGWWEDVVFAILDNVKGDQGGKNGMGNYGEFYRVLDDQLV</sequence>
<keyword evidence="4" id="KW-1185">Reference proteome</keyword>
<dbReference type="PANTHER" id="PTHR35596">
    <property type="entry name" value="DUF2263 DOMAIN-CONTAINING PROTEIN"/>
    <property type="match status" value="1"/>
</dbReference>
<evidence type="ECO:0000256" key="1">
    <source>
        <dbReference type="SAM" id="MobiDB-lite"/>
    </source>
</evidence>
<dbReference type="SUPFAM" id="SSF52949">
    <property type="entry name" value="Macro domain-like"/>
    <property type="match status" value="1"/>
</dbReference>
<proteinExistence type="predicted"/>
<gene>
    <name evidence="3" type="ORF">BDU57DRAFT_508835</name>
</gene>
<evidence type="ECO:0000313" key="4">
    <source>
        <dbReference type="Proteomes" id="UP000800096"/>
    </source>
</evidence>